<comment type="caution">
    <text evidence="1">The sequence shown here is derived from an EMBL/GenBank/DDBJ whole genome shotgun (WGS) entry which is preliminary data.</text>
</comment>
<name>W4VNS9_9BACI</name>
<dbReference type="InterPro" id="IPR008979">
    <property type="entry name" value="Galactose-bd-like_sf"/>
</dbReference>
<evidence type="ECO:0000313" key="2">
    <source>
        <dbReference type="Proteomes" id="UP000019102"/>
    </source>
</evidence>
<dbReference type="STRING" id="1298598.JCM21714_3643"/>
<dbReference type="RefSeq" id="WP_035725053.1">
    <property type="nucleotide sequence ID" value="NZ_BAVS01000025.1"/>
</dbReference>
<proteinExistence type="predicted"/>
<protein>
    <submittedName>
        <fullName evidence="1">Serine phosphatase RsbU</fullName>
    </submittedName>
</protein>
<dbReference type="EMBL" id="BAVS01000025">
    <property type="protein sequence ID" value="GAE94483.1"/>
    <property type="molecule type" value="Genomic_DNA"/>
</dbReference>
<reference evidence="1 2" key="1">
    <citation type="journal article" date="2014" name="Genome Announc.">
        <title>Draft Genome Sequence of the Boron-Tolerant and Moderately Halotolerant Bacterium Gracilibacillus boraciitolerans JCM 21714T.</title>
        <authorList>
            <person name="Ahmed I."/>
            <person name="Oshima K."/>
            <person name="Suda W."/>
            <person name="Kitamura K."/>
            <person name="Iida T."/>
            <person name="Ohmori Y."/>
            <person name="Fujiwara T."/>
            <person name="Hattori M."/>
            <person name="Ohkuma M."/>
        </authorList>
    </citation>
    <scope>NUCLEOTIDE SEQUENCE [LARGE SCALE GENOMIC DNA]</scope>
    <source>
        <strain evidence="1 2">JCM 21714</strain>
    </source>
</reference>
<sequence length="116" mass="13118">MKLKLIILLSFIFILLACGVPAEIDSENKFAVNGELDLSEWNHKDELIQFNGEWLFYWKQLLEPDDFAEDTKAKSASVIDLPGTWNDQSLPGDGYATYRLQVSATELNEVIGLKIP</sequence>
<gene>
    <name evidence="1" type="ORF">JCM21714_3643</name>
</gene>
<dbReference type="SUPFAM" id="SSF49785">
    <property type="entry name" value="Galactose-binding domain-like"/>
    <property type="match status" value="1"/>
</dbReference>
<dbReference type="eggNOG" id="COG3706">
    <property type="taxonomic scope" value="Bacteria"/>
</dbReference>
<dbReference type="OrthoDB" id="9759607at2"/>
<dbReference type="AlphaFoldDB" id="W4VNS9"/>
<dbReference type="Proteomes" id="UP000019102">
    <property type="component" value="Unassembled WGS sequence"/>
</dbReference>
<dbReference type="PROSITE" id="PS51257">
    <property type="entry name" value="PROKAR_LIPOPROTEIN"/>
    <property type="match status" value="1"/>
</dbReference>
<keyword evidence="2" id="KW-1185">Reference proteome</keyword>
<evidence type="ECO:0000313" key="1">
    <source>
        <dbReference type="EMBL" id="GAE94483.1"/>
    </source>
</evidence>
<organism evidence="1 2">
    <name type="scientific">Gracilibacillus boraciitolerans JCM 21714</name>
    <dbReference type="NCBI Taxonomy" id="1298598"/>
    <lineage>
        <taxon>Bacteria</taxon>
        <taxon>Bacillati</taxon>
        <taxon>Bacillota</taxon>
        <taxon>Bacilli</taxon>
        <taxon>Bacillales</taxon>
        <taxon>Bacillaceae</taxon>
        <taxon>Gracilibacillus</taxon>
    </lineage>
</organism>
<accession>W4VNS9</accession>